<reference evidence="5 6" key="1">
    <citation type="submission" date="2019-03" db="EMBL/GenBank/DDBJ databases">
        <title>Deep-cultivation of Planctomycetes and their phenomic and genomic characterization uncovers novel biology.</title>
        <authorList>
            <person name="Wiegand S."/>
            <person name="Jogler M."/>
            <person name="Boedeker C."/>
            <person name="Pinto D."/>
            <person name="Vollmers J."/>
            <person name="Rivas-Marin E."/>
            <person name="Kohn T."/>
            <person name="Peeters S.H."/>
            <person name="Heuer A."/>
            <person name="Rast P."/>
            <person name="Oberbeckmann S."/>
            <person name="Bunk B."/>
            <person name="Jeske O."/>
            <person name="Meyerdierks A."/>
            <person name="Storesund J.E."/>
            <person name="Kallscheuer N."/>
            <person name="Luecker S."/>
            <person name="Lage O.M."/>
            <person name="Pohl T."/>
            <person name="Merkel B.J."/>
            <person name="Hornburger P."/>
            <person name="Mueller R.-W."/>
            <person name="Bruemmer F."/>
            <person name="Labrenz M."/>
            <person name="Spormann A.M."/>
            <person name="Op den Camp H."/>
            <person name="Overmann J."/>
            <person name="Amann R."/>
            <person name="Jetten M.S.M."/>
            <person name="Mascher T."/>
            <person name="Medema M.H."/>
            <person name="Devos D.P."/>
            <person name="Kaster A.-K."/>
            <person name="Ovreas L."/>
            <person name="Rohde M."/>
            <person name="Galperin M.Y."/>
            <person name="Jogler C."/>
        </authorList>
    </citation>
    <scope>NUCLEOTIDE SEQUENCE [LARGE SCALE GENOMIC DNA]</scope>
    <source>
        <strain evidence="5 6">Enr13</strain>
    </source>
</reference>
<keyword evidence="3" id="KW-0804">Transcription</keyword>
<dbReference type="Proteomes" id="UP000319004">
    <property type="component" value="Chromosome"/>
</dbReference>
<proteinExistence type="predicted"/>
<protein>
    <submittedName>
        <fullName evidence="5">RNA polymerase sigma factor</fullName>
    </submittedName>
</protein>
<keyword evidence="1" id="KW-0805">Transcription regulation</keyword>
<dbReference type="Pfam" id="PF04542">
    <property type="entry name" value="Sigma70_r2"/>
    <property type="match status" value="1"/>
</dbReference>
<dbReference type="NCBIfam" id="TIGR02937">
    <property type="entry name" value="sigma70-ECF"/>
    <property type="match status" value="1"/>
</dbReference>
<name>A0A518HPP5_9BACT</name>
<evidence type="ECO:0000313" key="5">
    <source>
        <dbReference type="EMBL" id="QDV42816.1"/>
    </source>
</evidence>
<sequence>MKFPSPESSQFKSTQWSVILRVAESGDEAAAEALDQMCRTYWYPLYAYVRRRGLTPDDALDVTQGFFAQLLASSGIRDVHPEKGRFRAFLLASIKNYLRNHWRQQQTQRRGGGTRTISIQDEEFEKRYQGRLAIEDDPERQFERDWVEELLNRVLSGLRHDYQVAGREELYRVLYPFLTADEKRLPLASLAEQLGLSLSATKMSIHRIRKEYAERVRHEVAATLDNPDDVEGELSKMISLVRR</sequence>
<keyword evidence="2" id="KW-0731">Sigma factor</keyword>
<dbReference type="SUPFAM" id="SSF88946">
    <property type="entry name" value="Sigma2 domain of RNA polymerase sigma factors"/>
    <property type="match status" value="1"/>
</dbReference>
<evidence type="ECO:0000256" key="2">
    <source>
        <dbReference type="ARBA" id="ARBA00023082"/>
    </source>
</evidence>
<dbReference type="InterPro" id="IPR007627">
    <property type="entry name" value="RNA_pol_sigma70_r2"/>
</dbReference>
<accession>A0A518HPP5</accession>
<dbReference type="Gene3D" id="1.10.1740.10">
    <property type="match status" value="1"/>
</dbReference>
<dbReference type="InterPro" id="IPR013325">
    <property type="entry name" value="RNA_pol_sigma_r2"/>
</dbReference>
<gene>
    <name evidence="5" type="ORF">Enr13x_26660</name>
</gene>
<evidence type="ECO:0000256" key="3">
    <source>
        <dbReference type="ARBA" id="ARBA00023163"/>
    </source>
</evidence>
<dbReference type="KEGG" id="snep:Enr13x_26660"/>
<dbReference type="PANTHER" id="PTHR43133">
    <property type="entry name" value="RNA POLYMERASE ECF-TYPE SIGMA FACTO"/>
    <property type="match status" value="1"/>
</dbReference>
<keyword evidence="6" id="KW-1185">Reference proteome</keyword>
<evidence type="ECO:0000259" key="4">
    <source>
        <dbReference type="Pfam" id="PF04542"/>
    </source>
</evidence>
<dbReference type="InterPro" id="IPR014284">
    <property type="entry name" value="RNA_pol_sigma-70_dom"/>
</dbReference>
<feature type="domain" description="RNA polymerase sigma-70 region 2" evidence="4">
    <location>
        <begin position="45"/>
        <end position="106"/>
    </location>
</feature>
<dbReference type="AlphaFoldDB" id="A0A518HPP5"/>
<dbReference type="InterPro" id="IPR039425">
    <property type="entry name" value="RNA_pol_sigma-70-like"/>
</dbReference>
<evidence type="ECO:0000256" key="1">
    <source>
        <dbReference type="ARBA" id="ARBA00023015"/>
    </source>
</evidence>
<organism evidence="5 6">
    <name type="scientific">Stieleria neptunia</name>
    <dbReference type="NCBI Taxonomy" id="2527979"/>
    <lineage>
        <taxon>Bacteria</taxon>
        <taxon>Pseudomonadati</taxon>
        <taxon>Planctomycetota</taxon>
        <taxon>Planctomycetia</taxon>
        <taxon>Pirellulales</taxon>
        <taxon>Pirellulaceae</taxon>
        <taxon>Stieleria</taxon>
    </lineage>
</organism>
<dbReference type="GO" id="GO:0006352">
    <property type="term" value="P:DNA-templated transcription initiation"/>
    <property type="evidence" value="ECO:0007669"/>
    <property type="project" value="InterPro"/>
</dbReference>
<dbReference type="PANTHER" id="PTHR43133:SF51">
    <property type="entry name" value="RNA POLYMERASE SIGMA FACTOR"/>
    <property type="match status" value="1"/>
</dbReference>
<evidence type="ECO:0000313" key="6">
    <source>
        <dbReference type="Proteomes" id="UP000319004"/>
    </source>
</evidence>
<dbReference type="GO" id="GO:0016987">
    <property type="term" value="F:sigma factor activity"/>
    <property type="evidence" value="ECO:0007669"/>
    <property type="project" value="UniProtKB-KW"/>
</dbReference>
<dbReference type="EMBL" id="CP037423">
    <property type="protein sequence ID" value="QDV42816.1"/>
    <property type="molecule type" value="Genomic_DNA"/>
</dbReference>
<dbReference type="RefSeq" id="WP_197455991.1">
    <property type="nucleotide sequence ID" value="NZ_CP037423.1"/>
</dbReference>